<feature type="compositionally biased region" description="Acidic residues" evidence="1">
    <location>
        <begin position="416"/>
        <end position="452"/>
    </location>
</feature>
<feature type="compositionally biased region" description="Acidic residues" evidence="1">
    <location>
        <begin position="197"/>
        <end position="213"/>
    </location>
</feature>
<protein>
    <submittedName>
        <fullName evidence="2">Uncharacterized protein</fullName>
    </submittedName>
</protein>
<evidence type="ECO:0000313" key="2">
    <source>
        <dbReference type="EMBL" id="GEU74044.1"/>
    </source>
</evidence>
<comment type="caution">
    <text evidence="2">The sequence shown here is derived from an EMBL/GenBank/DDBJ whole genome shotgun (WGS) entry which is preliminary data.</text>
</comment>
<proteinExistence type="predicted"/>
<sequence length="572" mass="61733">MSTPVFVDPESSTQADKAHSSRVPVPLPEDPYEAIRQAYLVGTNIEFEPFDGKARTLESPYIVVPPTCHVGESEGSGTSDVRSTPSDSTVPLLPDHPLTHTTPVLVPILHRTARMAVRVSSVMSPGLSAGIAEVAAMFDLAFHKRFRSSYDSPPSLNFPIRKRYRDTSELILGTDSEEDEEIEESLDSDSVSKNAEDEGPNAEDEDLAAEDEGLAARVDGPGLDDKNYGLEDESHGVDGKSYGLDDESRGIDDEGYGIESDGLGLGKEEAIPEGQQRVVLVVGTAVSEPLGLGYRALRRRELALKEHHVYSTFEVGQVSGSAPEPERSERVSAFRQPTLTTWTDPEDASFIVPSPISSPRIPLTVPLPVASFTTAETEGFLTKLGARVEMIDLERFKANNDETFLYGSVIKVTSELVEDDEEEEDKEMEESLDSDSESEGADDEGLTVEDEGLAVGDEGLAAGDEGPYMRVESLGLGGDEAGVETLRDSVGEGRMPSIFEVGQSSRSLPETERPERVSALRQPILTTWIDPEDAPSIVPLPISSPMIPLTVPSRATSPAMAEIEGFLTELGA</sequence>
<feature type="region of interest" description="Disordered" evidence="1">
    <location>
        <begin position="415"/>
        <end position="452"/>
    </location>
</feature>
<feature type="compositionally biased region" description="Basic and acidic residues" evidence="1">
    <location>
        <begin position="223"/>
        <end position="238"/>
    </location>
</feature>
<dbReference type="AlphaFoldDB" id="A0A6L2MNT8"/>
<accession>A0A6L2MNT8</accession>
<name>A0A6L2MNT8_TANCI</name>
<dbReference type="EMBL" id="BKCJ010006809">
    <property type="protein sequence ID" value="GEU74044.1"/>
    <property type="molecule type" value="Genomic_DNA"/>
</dbReference>
<evidence type="ECO:0000256" key="1">
    <source>
        <dbReference type="SAM" id="MobiDB-lite"/>
    </source>
</evidence>
<feature type="region of interest" description="Disordered" evidence="1">
    <location>
        <begin position="1"/>
        <end position="28"/>
    </location>
</feature>
<gene>
    <name evidence="2" type="ORF">Tci_046022</name>
</gene>
<feature type="compositionally biased region" description="Acidic residues" evidence="1">
    <location>
        <begin position="175"/>
        <end position="187"/>
    </location>
</feature>
<feature type="compositionally biased region" description="Basic and acidic residues" evidence="1">
    <location>
        <begin position="509"/>
        <end position="518"/>
    </location>
</feature>
<feature type="region of interest" description="Disordered" evidence="1">
    <location>
        <begin position="489"/>
        <end position="518"/>
    </location>
</feature>
<feature type="region of interest" description="Disordered" evidence="1">
    <location>
        <begin position="171"/>
        <end position="250"/>
    </location>
</feature>
<feature type="region of interest" description="Disordered" evidence="1">
    <location>
        <begin position="70"/>
        <end position="96"/>
    </location>
</feature>
<reference evidence="2" key="1">
    <citation type="journal article" date="2019" name="Sci. Rep.">
        <title>Draft genome of Tanacetum cinerariifolium, the natural source of mosquito coil.</title>
        <authorList>
            <person name="Yamashiro T."/>
            <person name="Shiraishi A."/>
            <person name="Satake H."/>
            <person name="Nakayama K."/>
        </authorList>
    </citation>
    <scope>NUCLEOTIDE SEQUENCE</scope>
</reference>
<organism evidence="2">
    <name type="scientific">Tanacetum cinerariifolium</name>
    <name type="common">Dalmatian daisy</name>
    <name type="synonym">Chrysanthemum cinerariifolium</name>
    <dbReference type="NCBI Taxonomy" id="118510"/>
    <lineage>
        <taxon>Eukaryota</taxon>
        <taxon>Viridiplantae</taxon>
        <taxon>Streptophyta</taxon>
        <taxon>Embryophyta</taxon>
        <taxon>Tracheophyta</taxon>
        <taxon>Spermatophyta</taxon>
        <taxon>Magnoliopsida</taxon>
        <taxon>eudicotyledons</taxon>
        <taxon>Gunneridae</taxon>
        <taxon>Pentapetalae</taxon>
        <taxon>asterids</taxon>
        <taxon>campanulids</taxon>
        <taxon>Asterales</taxon>
        <taxon>Asteraceae</taxon>
        <taxon>Asteroideae</taxon>
        <taxon>Anthemideae</taxon>
        <taxon>Anthemidinae</taxon>
        <taxon>Tanacetum</taxon>
    </lineage>
</organism>
<feature type="compositionally biased region" description="Polar residues" evidence="1">
    <location>
        <begin position="75"/>
        <end position="89"/>
    </location>
</feature>